<dbReference type="Proteomes" id="UP000241848">
    <property type="component" value="Unassembled WGS sequence"/>
</dbReference>
<dbReference type="InterPro" id="IPR001647">
    <property type="entry name" value="HTH_TetR"/>
</dbReference>
<dbReference type="PROSITE" id="PS50977">
    <property type="entry name" value="HTH_TETR_2"/>
    <property type="match status" value="1"/>
</dbReference>
<dbReference type="PROSITE" id="PS01081">
    <property type="entry name" value="HTH_TETR_1"/>
    <property type="match status" value="1"/>
</dbReference>
<feature type="domain" description="HTH tetR-type" evidence="6">
    <location>
        <begin position="83"/>
        <end position="143"/>
    </location>
</feature>
<evidence type="ECO:0000256" key="4">
    <source>
        <dbReference type="ARBA" id="ARBA00023163"/>
    </source>
</evidence>
<dbReference type="SUPFAM" id="SSF48498">
    <property type="entry name" value="Tetracyclin repressor-like, C-terminal domain"/>
    <property type="match status" value="1"/>
</dbReference>
<dbReference type="PANTHER" id="PTHR30055">
    <property type="entry name" value="HTH-TYPE TRANSCRIPTIONAL REGULATOR RUTR"/>
    <property type="match status" value="1"/>
</dbReference>
<accession>A0A2T2WL04</accession>
<sequence length="270" mass="30217">MTASQKQGVPPINLWIHQQVSYSAKHPPAETPQQKDRKNKFLTLISYFCKICLYSRVCHQSKGDLIGVTIEKGTWPVAPDLKDTRREAIRNEAARLFAIHGYRSTTLDDIATSLNVTKGAIYYYFKSKDEILHAIVLVAMEAMESNFNSAVALQKDVVSTLYDILYGHVLAVLANRNSLGVYLRERTEMNEADRAPIDSRMRAYMNSVAGLVSELPNANHLVVDPQIVVLSWFASCNSVIQWYRPEGLLPSETIADILAGMAIRSIGFNP</sequence>
<evidence type="ECO:0000256" key="2">
    <source>
        <dbReference type="ARBA" id="ARBA00023015"/>
    </source>
</evidence>
<feature type="DNA-binding region" description="H-T-H motif" evidence="5">
    <location>
        <begin position="106"/>
        <end position="125"/>
    </location>
</feature>
<dbReference type="InterPro" id="IPR050109">
    <property type="entry name" value="HTH-type_TetR-like_transc_reg"/>
</dbReference>
<dbReference type="Gene3D" id="1.10.10.60">
    <property type="entry name" value="Homeodomain-like"/>
    <property type="match status" value="1"/>
</dbReference>
<dbReference type="InterPro" id="IPR009057">
    <property type="entry name" value="Homeodomain-like_sf"/>
</dbReference>
<evidence type="ECO:0000259" key="6">
    <source>
        <dbReference type="PROSITE" id="PS50977"/>
    </source>
</evidence>
<evidence type="ECO:0000313" key="8">
    <source>
        <dbReference type="Proteomes" id="UP000241848"/>
    </source>
</evidence>
<dbReference type="GO" id="GO:0000976">
    <property type="term" value="F:transcription cis-regulatory region binding"/>
    <property type="evidence" value="ECO:0007669"/>
    <property type="project" value="TreeGrafter"/>
</dbReference>
<name>A0A2T2WL04_9FIRM</name>
<dbReference type="InterPro" id="IPR036271">
    <property type="entry name" value="Tet_transcr_reg_TetR-rel_C_sf"/>
</dbReference>
<dbReference type="PRINTS" id="PR00455">
    <property type="entry name" value="HTHTETR"/>
</dbReference>
<dbReference type="Pfam" id="PF00440">
    <property type="entry name" value="TetR_N"/>
    <property type="match status" value="1"/>
</dbReference>
<dbReference type="Gene3D" id="1.10.357.10">
    <property type="entry name" value="Tetracycline Repressor, domain 2"/>
    <property type="match status" value="1"/>
</dbReference>
<gene>
    <name evidence="7" type="ORF">C7B45_04660</name>
</gene>
<keyword evidence="2" id="KW-0805">Transcription regulation</keyword>
<dbReference type="InterPro" id="IPR023772">
    <property type="entry name" value="DNA-bd_HTH_TetR-type_CS"/>
</dbReference>
<organism evidence="7 8">
    <name type="scientific">Sulfobacillus acidophilus</name>
    <dbReference type="NCBI Taxonomy" id="53633"/>
    <lineage>
        <taxon>Bacteria</taxon>
        <taxon>Bacillati</taxon>
        <taxon>Bacillota</taxon>
        <taxon>Clostridia</taxon>
        <taxon>Eubacteriales</taxon>
        <taxon>Clostridiales Family XVII. Incertae Sedis</taxon>
        <taxon>Sulfobacillus</taxon>
    </lineage>
</organism>
<reference evidence="7 8" key="1">
    <citation type="journal article" date="2014" name="BMC Genomics">
        <title>Comparison of environmental and isolate Sulfobacillus genomes reveals diverse carbon, sulfur, nitrogen, and hydrogen metabolisms.</title>
        <authorList>
            <person name="Justice N.B."/>
            <person name="Norman A."/>
            <person name="Brown C.T."/>
            <person name="Singh A."/>
            <person name="Thomas B.C."/>
            <person name="Banfield J.F."/>
        </authorList>
    </citation>
    <scope>NUCLEOTIDE SEQUENCE [LARGE SCALE GENOMIC DNA]</scope>
    <source>
        <strain evidence="7">AMDSBA3</strain>
    </source>
</reference>
<evidence type="ECO:0000256" key="1">
    <source>
        <dbReference type="ARBA" id="ARBA00022491"/>
    </source>
</evidence>
<dbReference type="PANTHER" id="PTHR30055:SF175">
    <property type="entry name" value="HTH-TYPE TRANSCRIPTIONAL REPRESSOR KSTR2"/>
    <property type="match status" value="1"/>
</dbReference>
<dbReference type="GO" id="GO:0003700">
    <property type="term" value="F:DNA-binding transcription factor activity"/>
    <property type="evidence" value="ECO:0007669"/>
    <property type="project" value="TreeGrafter"/>
</dbReference>
<evidence type="ECO:0000256" key="5">
    <source>
        <dbReference type="PROSITE-ProRule" id="PRU00335"/>
    </source>
</evidence>
<dbReference type="Pfam" id="PF17932">
    <property type="entry name" value="TetR_C_24"/>
    <property type="match status" value="1"/>
</dbReference>
<evidence type="ECO:0000256" key="3">
    <source>
        <dbReference type="ARBA" id="ARBA00023125"/>
    </source>
</evidence>
<keyword evidence="3 5" id="KW-0238">DNA-binding</keyword>
<dbReference type="InterPro" id="IPR041490">
    <property type="entry name" value="KstR2_TetR_C"/>
</dbReference>
<dbReference type="EMBL" id="PXYV01000010">
    <property type="protein sequence ID" value="PSR22915.1"/>
    <property type="molecule type" value="Genomic_DNA"/>
</dbReference>
<comment type="caution">
    <text evidence="7">The sequence shown here is derived from an EMBL/GenBank/DDBJ whole genome shotgun (WGS) entry which is preliminary data.</text>
</comment>
<keyword evidence="4" id="KW-0804">Transcription</keyword>
<keyword evidence="1" id="KW-0678">Repressor</keyword>
<evidence type="ECO:0000313" key="7">
    <source>
        <dbReference type="EMBL" id="PSR22915.1"/>
    </source>
</evidence>
<proteinExistence type="predicted"/>
<protein>
    <recommendedName>
        <fullName evidence="6">HTH tetR-type domain-containing protein</fullName>
    </recommendedName>
</protein>
<dbReference type="AlphaFoldDB" id="A0A2T2WL04"/>
<dbReference type="SUPFAM" id="SSF46689">
    <property type="entry name" value="Homeodomain-like"/>
    <property type="match status" value="1"/>
</dbReference>